<dbReference type="EMBL" id="CP002831">
    <property type="protein sequence ID" value="AFC22786.1"/>
    <property type="molecule type" value="Genomic_DNA"/>
</dbReference>
<keyword evidence="2" id="KW-1185">Reference proteome</keyword>
<dbReference type="HOGENOM" id="CLU_3173033_0_0_10"/>
<proteinExistence type="predicted"/>
<protein>
    <submittedName>
        <fullName evidence="1">Uncharacterized protein</fullName>
    </submittedName>
</protein>
<sequence>MLGDLFWPKVANSKGKAGPKFKSFLIFCNFGPFGGHFCGLQARRAAG</sequence>
<evidence type="ECO:0000313" key="2">
    <source>
        <dbReference type="Proteomes" id="UP000007519"/>
    </source>
</evidence>
<dbReference type="AlphaFoldDB" id="H6L4A7"/>
<dbReference type="STRING" id="984262.SGRA_0041"/>
<gene>
    <name evidence="1" type="ordered locus">SGRA_0041</name>
</gene>
<accession>H6L4A7</accession>
<evidence type="ECO:0000313" key="1">
    <source>
        <dbReference type="EMBL" id="AFC22786.1"/>
    </source>
</evidence>
<name>H6L4A7_SAPGL</name>
<dbReference type="KEGG" id="sgn:SGRA_0041"/>
<reference evidence="1 2" key="1">
    <citation type="journal article" date="2012" name="Stand. Genomic Sci.">
        <title>Complete genome sequencing and analysis of Saprospira grandis str. Lewin, a predatory marine bacterium.</title>
        <authorList>
            <person name="Saw J.H."/>
            <person name="Yuryev A."/>
            <person name="Kanbe M."/>
            <person name="Hou S."/>
            <person name="Young A.G."/>
            <person name="Aizawa S."/>
            <person name="Alam M."/>
        </authorList>
    </citation>
    <scope>NUCLEOTIDE SEQUENCE [LARGE SCALE GENOMIC DNA]</scope>
    <source>
        <strain evidence="1 2">Lewin</strain>
    </source>
</reference>
<dbReference type="Proteomes" id="UP000007519">
    <property type="component" value="Chromosome"/>
</dbReference>
<organism evidence="1 2">
    <name type="scientific">Saprospira grandis (strain Lewin)</name>
    <dbReference type="NCBI Taxonomy" id="984262"/>
    <lineage>
        <taxon>Bacteria</taxon>
        <taxon>Pseudomonadati</taxon>
        <taxon>Bacteroidota</taxon>
        <taxon>Saprospiria</taxon>
        <taxon>Saprospirales</taxon>
        <taxon>Saprospiraceae</taxon>
        <taxon>Saprospira</taxon>
    </lineage>
</organism>